<protein>
    <submittedName>
        <fullName evidence="10">Response regulator</fullName>
    </submittedName>
</protein>
<dbReference type="InterPro" id="IPR039420">
    <property type="entry name" value="WalR-like"/>
</dbReference>
<dbReference type="SMART" id="SM00862">
    <property type="entry name" value="Trans_reg_C"/>
    <property type="match status" value="1"/>
</dbReference>
<dbReference type="Pfam" id="PF00486">
    <property type="entry name" value="Trans_reg_C"/>
    <property type="match status" value="1"/>
</dbReference>
<dbReference type="InterPro" id="IPR036388">
    <property type="entry name" value="WH-like_DNA-bd_sf"/>
</dbReference>
<organism evidence="10 11">
    <name type="scientific">Paramagnetospirillum magneticum (strain ATCC 700264 / AMB-1)</name>
    <name type="common">Magnetospirillum magneticum</name>
    <dbReference type="NCBI Taxonomy" id="342108"/>
    <lineage>
        <taxon>Bacteria</taxon>
        <taxon>Pseudomonadati</taxon>
        <taxon>Pseudomonadota</taxon>
        <taxon>Alphaproteobacteria</taxon>
        <taxon>Rhodospirillales</taxon>
        <taxon>Magnetospirillaceae</taxon>
        <taxon>Paramagnetospirillum</taxon>
    </lineage>
</organism>
<evidence type="ECO:0000313" key="11">
    <source>
        <dbReference type="Proteomes" id="UP000007058"/>
    </source>
</evidence>
<dbReference type="GO" id="GO:0000156">
    <property type="term" value="F:phosphorelay response regulator activity"/>
    <property type="evidence" value="ECO:0007669"/>
    <property type="project" value="TreeGrafter"/>
</dbReference>
<dbReference type="Gene3D" id="1.10.10.10">
    <property type="entry name" value="Winged helix-like DNA-binding domain superfamily/Winged helix DNA-binding domain"/>
    <property type="match status" value="1"/>
</dbReference>
<reference evidence="10 11" key="1">
    <citation type="journal article" date="2005" name="DNA Res.">
        <title>Complete genome sequence of the facultative anaerobic magnetotactic bacterium Magnetospirillum sp. strain AMB-1.</title>
        <authorList>
            <person name="Matsunaga T."/>
            <person name="Okamura Y."/>
            <person name="Fukuda Y."/>
            <person name="Wahyudi A.T."/>
            <person name="Murase Y."/>
            <person name="Takeyama H."/>
        </authorList>
    </citation>
    <scope>NUCLEOTIDE SEQUENCE [LARGE SCALE GENOMIC DNA]</scope>
    <source>
        <strain evidence="11">ATCC 700264 / AMB-1</strain>
    </source>
</reference>
<dbReference type="InterPro" id="IPR011006">
    <property type="entry name" value="CheY-like_superfamily"/>
</dbReference>
<dbReference type="RefSeq" id="WP_011383094.1">
    <property type="nucleotide sequence ID" value="NC_007626.1"/>
</dbReference>
<dbReference type="InterPro" id="IPR016032">
    <property type="entry name" value="Sig_transdc_resp-reg_C-effctor"/>
</dbReference>
<dbReference type="KEGG" id="mag:amb0651"/>
<keyword evidence="3" id="KW-0805">Transcription regulation</keyword>
<accession>Q2W9M0</accession>
<keyword evidence="1 6" id="KW-0597">Phosphoprotein</keyword>
<dbReference type="EMBL" id="AP007255">
    <property type="protein sequence ID" value="BAE49455.1"/>
    <property type="molecule type" value="Genomic_DNA"/>
</dbReference>
<dbReference type="AlphaFoldDB" id="Q2W9M0"/>
<dbReference type="Gene3D" id="3.40.50.2300">
    <property type="match status" value="1"/>
</dbReference>
<dbReference type="GO" id="GO:0000976">
    <property type="term" value="F:transcription cis-regulatory region binding"/>
    <property type="evidence" value="ECO:0007669"/>
    <property type="project" value="TreeGrafter"/>
</dbReference>
<dbReference type="Gene3D" id="6.10.250.690">
    <property type="match status" value="1"/>
</dbReference>
<dbReference type="PROSITE" id="PS50110">
    <property type="entry name" value="RESPONSE_REGULATORY"/>
    <property type="match status" value="1"/>
</dbReference>
<keyword evidence="11" id="KW-1185">Reference proteome</keyword>
<dbReference type="GO" id="GO:0005829">
    <property type="term" value="C:cytosol"/>
    <property type="evidence" value="ECO:0007669"/>
    <property type="project" value="TreeGrafter"/>
</dbReference>
<evidence type="ECO:0000256" key="3">
    <source>
        <dbReference type="ARBA" id="ARBA00023015"/>
    </source>
</evidence>
<evidence type="ECO:0000313" key="10">
    <source>
        <dbReference type="EMBL" id="BAE49455.1"/>
    </source>
</evidence>
<dbReference type="InterPro" id="IPR001789">
    <property type="entry name" value="Sig_transdc_resp-reg_receiver"/>
</dbReference>
<feature type="domain" description="Response regulatory" evidence="8">
    <location>
        <begin position="20"/>
        <end position="133"/>
    </location>
</feature>
<evidence type="ECO:0000256" key="5">
    <source>
        <dbReference type="ARBA" id="ARBA00023163"/>
    </source>
</evidence>
<dbReference type="GO" id="GO:0006355">
    <property type="term" value="P:regulation of DNA-templated transcription"/>
    <property type="evidence" value="ECO:0007669"/>
    <property type="project" value="InterPro"/>
</dbReference>
<gene>
    <name evidence="10" type="ordered locus">amb0651</name>
</gene>
<dbReference type="PANTHER" id="PTHR48111">
    <property type="entry name" value="REGULATOR OF RPOS"/>
    <property type="match status" value="1"/>
</dbReference>
<evidence type="ECO:0000256" key="1">
    <source>
        <dbReference type="ARBA" id="ARBA00022553"/>
    </source>
</evidence>
<evidence type="ECO:0000256" key="6">
    <source>
        <dbReference type="PROSITE-ProRule" id="PRU00169"/>
    </source>
</evidence>
<keyword evidence="4 7" id="KW-0238">DNA-binding</keyword>
<feature type="domain" description="OmpR/PhoB-type" evidence="9">
    <location>
        <begin position="146"/>
        <end position="245"/>
    </location>
</feature>
<keyword evidence="5" id="KW-0804">Transcription</keyword>
<dbReference type="HOGENOM" id="CLU_000445_30_4_5"/>
<evidence type="ECO:0000256" key="4">
    <source>
        <dbReference type="ARBA" id="ARBA00023125"/>
    </source>
</evidence>
<dbReference type="PANTHER" id="PTHR48111:SF4">
    <property type="entry name" value="DNA-BINDING DUAL TRANSCRIPTIONAL REGULATOR OMPR"/>
    <property type="match status" value="1"/>
</dbReference>
<dbReference type="PROSITE" id="PS51755">
    <property type="entry name" value="OMPR_PHOB"/>
    <property type="match status" value="1"/>
</dbReference>
<feature type="DNA-binding region" description="OmpR/PhoB-type" evidence="7">
    <location>
        <begin position="146"/>
        <end position="245"/>
    </location>
</feature>
<dbReference type="Proteomes" id="UP000007058">
    <property type="component" value="Chromosome"/>
</dbReference>
<name>Q2W9M0_PARM1</name>
<dbReference type="SUPFAM" id="SSF52172">
    <property type="entry name" value="CheY-like"/>
    <property type="match status" value="1"/>
</dbReference>
<sequence>MGTDDGCAPTGSARGDARPSLIVLEDDPVTRSMIGRYFSNEGFEVREAASAAECRVLLKDRDVDLLFVDINLPDANGISFSQEIRAKSPVGIIFVTQLDSELDRVVGLEVAGDDYVTKPINLRELMARSRALLRRRKLDREQVERRNVVAFGAYILDLTRRELSKSGQQIVLTRGEFDLLAALVEAEGRPLYRDYLAEVVSSRSGEGDARTVDSLVSRLRRKLAHPDGGSALIVTVTGIGYRFGAVIDPR</sequence>
<dbReference type="OrthoDB" id="9784252at2"/>
<dbReference type="SUPFAM" id="SSF46894">
    <property type="entry name" value="C-terminal effector domain of the bipartite response regulators"/>
    <property type="match status" value="1"/>
</dbReference>
<evidence type="ECO:0000259" key="9">
    <source>
        <dbReference type="PROSITE" id="PS51755"/>
    </source>
</evidence>
<proteinExistence type="predicted"/>
<dbReference type="STRING" id="342108.amb0651"/>
<evidence type="ECO:0000256" key="2">
    <source>
        <dbReference type="ARBA" id="ARBA00023012"/>
    </source>
</evidence>
<feature type="modified residue" description="4-aspartylphosphate" evidence="6">
    <location>
        <position position="69"/>
    </location>
</feature>
<dbReference type="SMART" id="SM00448">
    <property type="entry name" value="REC"/>
    <property type="match status" value="1"/>
</dbReference>
<evidence type="ECO:0000259" key="8">
    <source>
        <dbReference type="PROSITE" id="PS50110"/>
    </source>
</evidence>
<dbReference type="InterPro" id="IPR001867">
    <property type="entry name" value="OmpR/PhoB-type_DNA-bd"/>
</dbReference>
<dbReference type="GO" id="GO:0032993">
    <property type="term" value="C:protein-DNA complex"/>
    <property type="evidence" value="ECO:0007669"/>
    <property type="project" value="TreeGrafter"/>
</dbReference>
<dbReference type="CDD" id="cd00383">
    <property type="entry name" value="trans_reg_C"/>
    <property type="match status" value="1"/>
</dbReference>
<dbReference type="Pfam" id="PF00072">
    <property type="entry name" value="Response_reg"/>
    <property type="match status" value="1"/>
</dbReference>
<evidence type="ECO:0000256" key="7">
    <source>
        <dbReference type="PROSITE-ProRule" id="PRU01091"/>
    </source>
</evidence>
<keyword evidence="2" id="KW-0902">Two-component regulatory system</keyword>